<keyword evidence="7" id="KW-0472">Membrane</keyword>
<evidence type="ECO:0000256" key="2">
    <source>
        <dbReference type="ARBA" id="ARBA00006484"/>
    </source>
</evidence>
<keyword evidence="3" id="KW-0521">NADP</keyword>
<evidence type="ECO:0000256" key="5">
    <source>
        <dbReference type="ARBA" id="ARBA00022968"/>
    </source>
</evidence>
<dbReference type="InterPro" id="IPR002347">
    <property type="entry name" value="SDR_fam"/>
</dbReference>
<dbReference type="GO" id="GO:0006694">
    <property type="term" value="P:steroid biosynthetic process"/>
    <property type="evidence" value="ECO:0007669"/>
    <property type="project" value="UniProtKB-KW"/>
</dbReference>
<gene>
    <name evidence="9" type="primary">LOC108661176</name>
</gene>
<dbReference type="PANTHER" id="PTHR43391">
    <property type="entry name" value="RETINOL DEHYDROGENASE-RELATED"/>
    <property type="match status" value="1"/>
</dbReference>
<keyword evidence="4" id="KW-0443">Lipid metabolism</keyword>
<dbReference type="Gramene" id="Tc03v2_t010990.1">
    <property type="protein sequence ID" value="Tc03v2_p010990.1"/>
    <property type="gene ID" value="Tc03v2_g010990"/>
</dbReference>
<accession>A0AB32W3B8</accession>
<keyword evidence="4" id="KW-0444">Lipid biosynthesis</keyword>
<dbReference type="SUPFAM" id="SSF51735">
    <property type="entry name" value="NAD(P)-binding Rossmann-fold domains"/>
    <property type="match status" value="1"/>
</dbReference>
<evidence type="ECO:0000256" key="3">
    <source>
        <dbReference type="ARBA" id="ARBA00022857"/>
    </source>
</evidence>
<dbReference type="PANTHER" id="PTHR43391:SF76">
    <property type="entry name" value="11-BETA-HYDROXYSTEROID DEHYDROGENASE-LIKE 2-RELATED"/>
    <property type="match status" value="1"/>
</dbReference>
<dbReference type="AlphaFoldDB" id="A0AB32W3B8"/>
<reference evidence="8" key="1">
    <citation type="journal article" date="1997" name="Nucleic Acids Res.">
        <title>tRNAscan-SE: a program for improved detection of transfer RNA genes in genomic sequence.</title>
        <authorList>
            <person name="Lowe T.M."/>
            <person name="Eddy S.R."/>
        </authorList>
    </citation>
    <scope>NUCLEOTIDE SEQUENCE [LARGE SCALE GENOMIC DNA]</scope>
    <source>
        <strain evidence="8">r\B97-61/B2</strain>
    </source>
</reference>
<proteinExistence type="inferred from homology"/>
<keyword evidence="5" id="KW-0735">Signal-anchor</keyword>
<keyword evidence="7" id="KW-0812">Transmembrane</keyword>
<comment type="subcellular location">
    <subcellularLocation>
        <location evidence="1">Membrane</location>
        <topology evidence="1">Single-pass type II membrane protein</topology>
    </subcellularLocation>
</comment>
<name>A0AB32W3B8_THECC</name>
<organism evidence="8 9">
    <name type="scientific">Theobroma cacao</name>
    <name type="common">Cacao</name>
    <name type="synonym">Cocoa</name>
    <dbReference type="NCBI Taxonomy" id="3641"/>
    <lineage>
        <taxon>Eukaryota</taxon>
        <taxon>Viridiplantae</taxon>
        <taxon>Streptophyta</taxon>
        <taxon>Embryophyta</taxon>
        <taxon>Tracheophyta</taxon>
        <taxon>Spermatophyta</taxon>
        <taxon>Magnoliopsida</taxon>
        <taxon>eudicotyledons</taxon>
        <taxon>Gunneridae</taxon>
        <taxon>Pentapetalae</taxon>
        <taxon>rosids</taxon>
        <taxon>malvids</taxon>
        <taxon>Malvales</taxon>
        <taxon>Malvaceae</taxon>
        <taxon>Byttnerioideae</taxon>
        <taxon>Theobroma</taxon>
    </lineage>
</organism>
<evidence type="ECO:0000313" key="8">
    <source>
        <dbReference type="Proteomes" id="UP000694886"/>
    </source>
</evidence>
<keyword evidence="4" id="KW-0752">Steroid biosynthesis</keyword>
<evidence type="ECO:0000313" key="9">
    <source>
        <dbReference type="RefSeq" id="XP_017972583.1"/>
    </source>
</evidence>
<dbReference type="GO" id="GO:0016491">
    <property type="term" value="F:oxidoreductase activity"/>
    <property type="evidence" value="ECO:0007669"/>
    <property type="project" value="UniProtKB-KW"/>
</dbReference>
<dbReference type="GO" id="GO:0016020">
    <property type="term" value="C:membrane"/>
    <property type="evidence" value="ECO:0007669"/>
    <property type="project" value="UniProtKB-SubCell"/>
</dbReference>
<dbReference type="Pfam" id="PF00106">
    <property type="entry name" value="adh_short"/>
    <property type="match status" value="1"/>
</dbReference>
<reference evidence="9" key="2">
    <citation type="submission" date="2025-08" db="UniProtKB">
        <authorList>
            <consortium name="RefSeq"/>
        </authorList>
    </citation>
    <scope>IDENTIFICATION</scope>
</reference>
<dbReference type="InterPro" id="IPR036291">
    <property type="entry name" value="NAD(P)-bd_dom_sf"/>
</dbReference>
<evidence type="ECO:0000256" key="1">
    <source>
        <dbReference type="ARBA" id="ARBA00004606"/>
    </source>
</evidence>
<dbReference type="GeneID" id="108661176"/>
<feature type="transmembrane region" description="Helical" evidence="7">
    <location>
        <begin position="7"/>
        <end position="29"/>
    </location>
</feature>
<protein>
    <submittedName>
        <fullName evidence="9">11-beta-hydroxysteroid dehydrogenase-like 4A</fullName>
    </submittedName>
</protein>
<sequence>MDFIHKIMSIVLPSVTFLVLLFFLPMFLILKFLNFLKRTINIENLSGKVVLITGASSGIGEVLLWAMKHLAHEYANRGARLALAARREHRPRAVAEKASQLGSPDAIVVRVDVSKAEDCKQFVNKAVVKISRGIRGKIEKSV</sequence>
<evidence type="ECO:0000256" key="7">
    <source>
        <dbReference type="SAM" id="Phobius"/>
    </source>
</evidence>
<evidence type="ECO:0000256" key="6">
    <source>
        <dbReference type="ARBA" id="ARBA00023002"/>
    </source>
</evidence>
<comment type="similarity">
    <text evidence="2">Belongs to the short-chain dehydrogenases/reductases (SDR) family.</text>
</comment>
<evidence type="ECO:0000256" key="4">
    <source>
        <dbReference type="ARBA" id="ARBA00022955"/>
    </source>
</evidence>
<dbReference type="Proteomes" id="UP000694886">
    <property type="component" value="Chromosome 3"/>
</dbReference>
<keyword evidence="6" id="KW-0560">Oxidoreductase</keyword>
<keyword evidence="7" id="KW-1133">Transmembrane helix</keyword>
<dbReference type="RefSeq" id="XP_017972583.1">
    <property type="nucleotide sequence ID" value="XM_018117094.1"/>
</dbReference>
<dbReference type="KEGG" id="tcc:108661176"/>
<dbReference type="Gene3D" id="3.40.50.720">
    <property type="entry name" value="NAD(P)-binding Rossmann-like Domain"/>
    <property type="match status" value="1"/>
</dbReference>